<dbReference type="PANTHER" id="PTHR30483:SF6">
    <property type="entry name" value="PERIPLASMIC BINDING PROTEIN OF ABC TRANSPORTER FOR NATURAL AMINO ACIDS"/>
    <property type="match status" value="1"/>
</dbReference>
<name>G5IM16_9FIRM</name>
<keyword evidence="2 3" id="KW-0732">Signal</keyword>
<reference evidence="5 6" key="1">
    <citation type="submission" date="2011-08" db="EMBL/GenBank/DDBJ databases">
        <title>The Genome Sequence of Clostridium hathewayi WAL-18680.</title>
        <authorList>
            <consortium name="The Broad Institute Genome Sequencing Platform"/>
            <person name="Earl A."/>
            <person name="Ward D."/>
            <person name="Feldgarden M."/>
            <person name="Gevers D."/>
            <person name="Finegold S.M."/>
            <person name="Summanen P.H."/>
            <person name="Molitoris D.R."/>
            <person name="Song M."/>
            <person name="Daigneault M."/>
            <person name="Allen-Vercoe E."/>
            <person name="Young S.K."/>
            <person name="Zeng Q."/>
            <person name="Gargeya S."/>
            <person name="Fitzgerald M."/>
            <person name="Haas B."/>
            <person name="Abouelleil A."/>
            <person name="Alvarado L."/>
            <person name="Arachchi H.M."/>
            <person name="Berlin A."/>
            <person name="Brown A."/>
            <person name="Chapman S.B."/>
            <person name="Chen Z."/>
            <person name="Dunbar C."/>
            <person name="Freedman E."/>
            <person name="Gearin G."/>
            <person name="Gellesch M."/>
            <person name="Goldberg J."/>
            <person name="Griggs A."/>
            <person name="Gujja S."/>
            <person name="Heiman D."/>
            <person name="Howarth C."/>
            <person name="Larson L."/>
            <person name="Lui A."/>
            <person name="MacDonald P.J.P."/>
            <person name="Montmayeur A."/>
            <person name="Murphy C."/>
            <person name="Neiman D."/>
            <person name="Pearson M."/>
            <person name="Priest M."/>
            <person name="Roberts A."/>
            <person name="Saif S."/>
            <person name="Shea T."/>
            <person name="Shenoy N."/>
            <person name="Sisk P."/>
            <person name="Stolte C."/>
            <person name="Sykes S."/>
            <person name="Wortman J."/>
            <person name="Nusbaum C."/>
            <person name="Birren B."/>
        </authorList>
    </citation>
    <scope>NUCLEOTIDE SEQUENCE [LARGE SCALE GENOMIC DNA]</scope>
    <source>
        <strain evidence="5 6">WAL-18680</strain>
    </source>
</reference>
<dbReference type="PATRIC" id="fig|742737.3.peg.4530"/>
<dbReference type="InterPro" id="IPR028081">
    <property type="entry name" value="Leu-bd"/>
</dbReference>
<proteinExistence type="inferred from homology"/>
<dbReference type="PROSITE" id="PS51257">
    <property type="entry name" value="PROKAR_LIPOPROTEIN"/>
    <property type="match status" value="1"/>
</dbReference>
<dbReference type="HOGENOM" id="CLU_599609_0_0_9"/>
<evidence type="ECO:0000313" key="6">
    <source>
        <dbReference type="Proteomes" id="UP000005384"/>
    </source>
</evidence>
<dbReference type="EMBL" id="ADLN01000120">
    <property type="protein sequence ID" value="EHI57435.1"/>
    <property type="molecule type" value="Genomic_DNA"/>
</dbReference>
<dbReference type="RefSeq" id="WP_006782532.1">
    <property type="nucleotide sequence ID" value="NZ_CP040506.1"/>
</dbReference>
<organism evidence="5 6">
    <name type="scientific">Hungatella hathewayi WAL-18680</name>
    <dbReference type="NCBI Taxonomy" id="742737"/>
    <lineage>
        <taxon>Bacteria</taxon>
        <taxon>Bacillati</taxon>
        <taxon>Bacillota</taxon>
        <taxon>Clostridia</taxon>
        <taxon>Lachnospirales</taxon>
        <taxon>Lachnospiraceae</taxon>
        <taxon>Hungatella</taxon>
    </lineage>
</organism>
<dbReference type="AlphaFoldDB" id="G5IM16"/>
<evidence type="ECO:0000256" key="1">
    <source>
        <dbReference type="ARBA" id="ARBA00010062"/>
    </source>
</evidence>
<evidence type="ECO:0000259" key="4">
    <source>
        <dbReference type="Pfam" id="PF13458"/>
    </source>
</evidence>
<feature type="domain" description="Leucine-binding protein" evidence="4">
    <location>
        <begin position="60"/>
        <end position="408"/>
    </location>
</feature>
<accession>G5IM16</accession>
<evidence type="ECO:0000313" key="5">
    <source>
        <dbReference type="EMBL" id="EHI57435.1"/>
    </source>
</evidence>
<feature type="signal peptide" evidence="3">
    <location>
        <begin position="1"/>
        <end position="22"/>
    </location>
</feature>
<gene>
    <name evidence="5" type="ORF">HMPREF9473_04544</name>
</gene>
<protein>
    <recommendedName>
        <fullName evidence="4">Leucine-binding protein domain-containing protein</fullName>
    </recommendedName>
</protein>
<comment type="similarity">
    <text evidence="1">Belongs to the leucine-binding protein family.</text>
</comment>
<dbReference type="InterPro" id="IPR051010">
    <property type="entry name" value="BCAA_transport"/>
</dbReference>
<dbReference type="PANTHER" id="PTHR30483">
    <property type="entry name" value="LEUCINE-SPECIFIC-BINDING PROTEIN"/>
    <property type="match status" value="1"/>
</dbReference>
<evidence type="ECO:0000256" key="2">
    <source>
        <dbReference type="ARBA" id="ARBA00022729"/>
    </source>
</evidence>
<dbReference type="InterPro" id="IPR028082">
    <property type="entry name" value="Peripla_BP_I"/>
</dbReference>
<sequence length="456" mass="48601">MKKRLWSVVLTGAMIASLTGCGGGTGTESAANTNAAGEAGTTAGEAGTTAAAGNAASGDTVKIGILTDRSSAAAATVVWAEAGAELAVQEINEAGGVNGKQVELVYRDTGSDSANVAQKSTELVGEGVVAILGPKSDGEAPTGAQWAETNKFPMVTPCTMNTRVTIENASRYMFSCGFNAWAIANMNAKYAEEQGYKSAYFIGNDGGASGDSRDFFYEYLGDGYTNMGSSQVASSATEFSNIISSIVGKDPDVIIGAVAGPNFVSLINQGQQFGLWDMCDYLGWYTCDSTNTTSLADAGNYPYGKVHGVDLWPFWLSDIEGNDKLVENYGALGQKLYKQDILPSDMGYTWYIGITAICEALKTTDDWSPEGVTTALENVKFDTIYGEGIGFRDFDHVMNHAYYYVTAVEDTTGKWKIPVGDIYKVYMAEEVLPTKEQMQDYASKNGLTFTDLSTLK</sequence>
<dbReference type="Proteomes" id="UP000005384">
    <property type="component" value="Unassembled WGS sequence"/>
</dbReference>
<dbReference type="SUPFAM" id="SSF53822">
    <property type="entry name" value="Periplasmic binding protein-like I"/>
    <property type="match status" value="1"/>
</dbReference>
<dbReference type="Gene3D" id="3.40.50.2300">
    <property type="match status" value="2"/>
</dbReference>
<feature type="chain" id="PRO_5038550776" description="Leucine-binding protein domain-containing protein" evidence="3">
    <location>
        <begin position="23"/>
        <end position="456"/>
    </location>
</feature>
<comment type="caution">
    <text evidence="5">The sequence shown here is derived from an EMBL/GenBank/DDBJ whole genome shotgun (WGS) entry which is preliminary data.</text>
</comment>
<keyword evidence="6" id="KW-1185">Reference proteome</keyword>
<evidence type="ECO:0000256" key="3">
    <source>
        <dbReference type="SAM" id="SignalP"/>
    </source>
</evidence>
<dbReference type="OrthoDB" id="9783240at2"/>
<dbReference type="Pfam" id="PF13458">
    <property type="entry name" value="Peripla_BP_6"/>
    <property type="match status" value="1"/>
</dbReference>